<dbReference type="PANTHER" id="PTHR47892">
    <property type="entry name" value="UNIVERSAL STRESS PROTEIN E"/>
    <property type="match status" value="1"/>
</dbReference>
<dbReference type="Proteomes" id="UP000315017">
    <property type="component" value="Chromosome"/>
</dbReference>
<evidence type="ECO:0000256" key="2">
    <source>
        <dbReference type="ARBA" id="ARBA00008791"/>
    </source>
</evidence>
<dbReference type="KEGG" id="aagg:ETAA8_43810"/>
<evidence type="ECO:0000259" key="5">
    <source>
        <dbReference type="Pfam" id="PF00582"/>
    </source>
</evidence>
<name>A0A517YGC7_9BACT</name>
<dbReference type="Pfam" id="PF00582">
    <property type="entry name" value="Usp"/>
    <property type="match status" value="2"/>
</dbReference>
<evidence type="ECO:0000313" key="6">
    <source>
        <dbReference type="EMBL" id="QDU29274.1"/>
    </source>
</evidence>
<feature type="domain" description="UspA" evidence="5">
    <location>
        <begin position="165"/>
        <end position="304"/>
    </location>
</feature>
<comment type="function">
    <text evidence="4">Required for resistance to DNA-damaging agents.</text>
</comment>
<gene>
    <name evidence="6" type="primary">uspE_6</name>
    <name evidence="6" type="ORF">ETAA8_43810</name>
</gene>
<organism evidence="6 7">
    <name type="scientific">Anatilimnocola aggregata</name>
    <dbReference type="NCBI Taxonomy" id="2528021"/>
    <lineage>
        <taxon>Bacteria</taxon>
        <taxon>Pseudomonadati</taxon>
        <taxon>Planctomycetota</taxon>
        <taxon>Planctomycetia</taxon>
        <taxon>Pirellulales</taxon>
        <taxon>Pirellulaceae</taxon>
        <taxon>Anatilimnocola</taxon>
    </lineage>
</organism>
<keyword evidence="3" id="KW-0963">Cytoplasm</keyword>
<evidence type="ECO:0000313" key="7">
    <source>
        <dbReference type="Proteomes" id="UP000315017"/>
    </source>
</evidence>
<proteinExistence type="inferred from homology"/>
<dbReference type="EMBL" id="CP036274">
    <property type="protein sequence ID" value="QDU29274.1"/>
    <property type="molecule type" value="Genomic_DNA"/>
</dbReference>
<dbReference type="RefSeq" id="WP_202921143.1">
    <property type="nucleotide sequence ID" value="NZ_CP036274.1"/>
</dbReference>
<dbReference type="SUPFAM" id="SSF52402">
    <property type="entry name" value="Adenine nucleotide alpha hydrolases-like"/>
    <property type="match status" value="2"/>
</dbReference>
<reference evidence="6 7" key="1">
    <citation type="submission" date="2019-02" db="EMBL/GenBank/DDBJ databases">
        <title>Deep-cultivation of Planctomycetes and their phenomic and genomic characterization uncovers novel biology.</title>
        <authorList>
            <person name="Wiegand S."/>
            <person name="Jogler M."/>
            <person name="Boedeker C."/>
            <person name="Pinto D."/>
            <person name="Vollmers J."/>
            <person name="Rivas-Marin E."/>
            <person name="Kohn T."/>
            <person name="Peeters S.H."/>
            <person name="Heuer A."/>
            <person name="Rast P."/>
            <person name="Oberbeckmann S."/>
            <person name="Bunk B."/>
            <person name="Jeske O."/>
            <person name="Meyerdierks A."/>
            <person name="Storesund J.E."/>
            <person name="Kallscheuer N."/>
            <person name="Luecker S."/>
            <person name="Lage O.M."/>
            <person name="Pohl T."/>
            <person name="Merkel B.J."/>
            <person name="Hornburger P."/>
            <person name="Mueller R.-W."/>
            <person name="Bruemmer F."/>
            <person name="Labrenz M."/>
            <person name="Spormann A.M."/>
            <person name="Op den Camp H."/>
            <person name="Overmann J."/>
            <person name="Amann R."/>
            <person name="Jetten M.S.M."/>
            <person name="Mascher T."/>
            <person name="Medema M.H."/>
            <person name="Devos D.P."/>
            <person name="Kaster A.-K."/>
            <person name="Ovreas L."/>
            <person name="Rohde M."/>
            <person name="Galperin M.Y."/>
            <person name="Jogler C."/>
        </authorList>
    </citation>
    <scope>NUCLEOTIDE SEQUENCE [LARGE SCALE GENOMIC DNA]</scope>
    <source>
        <strain evidence="6 7">ETA_A8</strain>
    </source>
</reference>
<keyword evidence="7" id="KW-1185">Reference proteome</keyword>
<dbReference type="InterPro" id="IPR006015">
    <property type="entry name" value="Universal_stress_UspA"/>
</dbReference>
<dbReference type="PANTHER" id="PTHR47892:SF1">
    <property type="entry name" value="UNIVERSAL STRESS PROTEIN E"/>
    <property type="match status" value="1"/>
</dbReference>
<dbReference type="Gene3D" id="3.40.50.12370">
    <property type="match status" value="1"/>
</dbReference>
<accession>A0A517YGC7</accession>
<feature type="domain" description="UspA" evidence="5">
    <location>
        <begin position="8"/>
        <end position="156"/>
    </location>
</feature>
<sequence length="325" mass="35848">MTTSEIGYKQILVATDFSPHADAALKQAVWLARQTGAGIVLAHTLPDLRRAVHSSSYKARLDLLYGEGDLFQREIRQESDTKMRRSIVNLNAMDLDVKFETLLGEPFVEITHAVQQEGYDLVLAGTRGLAAWEQFFVGSTAKLLIRKCPASVWIAKEEHDGPPKVVLASTDFSEVSFKAVKQALWVAQQAEAEFHLLHVVDSMDVPEDVISKIPEGSSLRNEINAEAQKRLESFVDSVATDRSRIRLHLDWGTPWKDICRTARNVRADLIALGTVGRSGINGLLLGNTAEKVLNTCDCSVLTVKPDSFVSPIAPACWPLHPEPLA</sequence>
<protein>
    <submittedName>
        <fullName evidence="6">Universal stress protein E</fullName>
    </submittedName>
</protein>
<dbReference type="InterPro" id="IPR006016">
    <property type="entry name" value="UspA"/>
</dbReference>
<dbReference type="CDD" id="cd00293">
    <property type="entry name" value="USP-like"/>
    <property type="match status" value="2"/>
</dbReference>
<evidence type="ECO:0000256" key="1">
    <source>
        <dbReference type="ARBA" id="ARBA00004496"/>
    </source>
</evidence>
<comment type="similarity">
    <text evidence="2">Belongs to the universal stress protein A family.</text>
</comment>
<evidence type="ECO:0000256" key="4">
    <source>
        <dbReference type="ARBA" id="ARBA00037131"/>
    </source>
</evidence>
<evidence type="ECO:0000256" key="3">
    <source>
        <dbReference type="ARBA" id="ARBA00022490"/>
    </source>
</evidence>
<dbReference type="AlphaFoldDB" id="A0A517YGC7"/>
<comment type="subcellular location">
    <subcellularLocation>
        <location evidence="1">Cytoplasm</location>
    </subcellularLocation>
</comment>
<dbReference type="PRINTS" id="PR01438">
    <property type="entry name" value="UNVRSLSTRESS"/>
</dbReference>
<dbReference type="GO" id="GO:0005737">
    <property type="term" value="C:cytoplasm"/>
    <property type="evidence" value="ECO:0007669"/>
    <property type="project" value="UniProtKB-SubCell"/>
</dbReference>